<name>A0ABS5Y113_9CYAN</name>
<sequence>MGRRNFNWQRIKQRPLNYFMSSVLRWLMLLSKTAKTSSAGFVLPTTVLLLLVVSLTMGALSFRSFSRVERTIAIRDQKIVDSFAAPAIDRAKAKLEYLFTQDDRVATKRPPSSDDLFQALTSQTASGSAVDPYTLPDETALDIDGNPGVDPAWSFEFEGNTVVYSLLVAHERPVLGGGTGTVSLSNDDASAKAEVLVTRNAPITTTDGGFGCAISRLAGDGWQEGPSNLQKNFQVNVLTIKGAGGPNKTVSAAEYQQVRSSPKGNKFGAYFRYDLDISPGDPFRWNGAMHSESNVIAGRNLQAYLVSSPESCIFSPDSSEITISESDFDGDGTGDYRGNLIAGVVRDNAFDIDDAVRFHTDAALDAAGNVTVTEVNFDETIDSVNASNNAQNLDDTYADPVQIFTEDVTKQLDGSTWTAVYPIGDTTKKLLDDRVLNKDDTTRPFLDDGYRADDRYGPKPRYNASKDLAGNLIGAQIPLSDVELTGFDKAAGEYGLDGYWERRSIAEGLRVIVGQRLELGNQFGWKGQEADPNDNDPLYPPATITELVRNNDGKRLKGPSEARQQKSLRDNLSAVQGMVAYHYSVNDGEIPYFCMASTVHPGTQQSLIDSRTFNNYPSPAARKEINFFTGHGTNGWEFNFPYTAGDYASGQPLGDALRNLKNFAGDPQGGAPSFTPVQGEQGQPDEFVHPYPYLAMWGDFSVLRRILDLGTPYSDLSPADKSTLDSTACTLGMLARNVEDLKEEYTAITSDGAVLDDIATALGTVTPGGQASEWLAPLPDPDDPLTTATDALLTRRARVLALYRQIVRDRRFGFLVPITNTCVAATDFANASAANQTKLMDAFCSTAQLPAYPSLYYVLPEFKHEQAGDDGTTGTAGYATFDTTQPAGEEYISEGGAATKYVFDTAVTTDVNNAVVYEAIDTSLLDLTPAASPNDFQQPTASGGGLVAPNDFASTTATDDEIRKSLTQSEIKDGATVYELAFLDKAMMDGRQQINVRVLDLDIGKLTLDKPAAFGKDSSGLDVTWIPEEEGLFYAAREDAVREDSVVRPRRDTWANCQNFANLQTGNCTMDIEPTQANQVGTYDPPLNSTNSISPKPVDMYPDPDRRPHGFRLVNGYNLNRSGDDKAAGISFITDNPAYIYGDFNLHQSYGTPVDPATGTPTVIEEFTTTLDTTFASYGTGNADRTAAKNLFYGRDTLDTRFADGDEDTWRAAEIFADSITILSNEFRDGWIEDAYIHGIGASVGVPKVASSYVNYNRSNKTADESPDRWLREDSIDAAQCDTATGGDCSLPIRFNRNGVSKGWKNSAATGLPAITCAASAFGDYPNCFNNDFIDVNDTSISKTAPNDIANAIKEERQKNQVTPPDNVRVNALLVAGIVPMRQNQTYGGIQNFPRLLEYWENKNLIISGGFFQLNFSTQATAPQDQDAWEPGAVPIAGLNKNPFYNPAKRIWGYDVAFQYTSVAPIAQRFVSVGRPRSEFYRELPLDDAYIQNLCAATDAGGNAVISCN</sequence>
<evidence type="ECO:0000313" key="1">
    <source>
        <dbReference type="EMBL" id="MBT9311512.1"/>
    </source>
</evidence>
<dbReference type="Proteomes" id="UP001196661">
    <property type="component" value="Unassembled WGS sequence"/>
</dbReference>
<reference evidence="1 2" key="1">
    <citation type="journal article" date="2021" name="Mar. Drugs">
        <title>Genome Reduction and Secondary Metabolism of the Marine Sponge-Associated Cyanobacterium Leptothoe.</title>
        <authorList>
            <person name="Konstantinou D."/>
            <person name="Popin R.V."/>
            <person name="Fewer D.P."/>
            <person name="Sivonen K."/>
            <person name="Gkelis S."/>
        </authorList>
    </citation>
    <scope>NUCLEOTIDE SEQUENCE [LARGE SCALE GENOMIC DNA]</scope>
    <source>
        <strain evidence="1 2">TAU-MAC 1615</strain>
    </source>
</reference>
<evidence type="ECO:0000313" key="2">
    <source>
        <dbReference type="Proteomes" id="UP001196661"/>
    </source>
</evidence>
<organism evidence="1 2">
    <name type="scientific">Leptothoe kymatousa TAU-MAC 1615</name>
    <dbReference type="NCBI Taxonomy" id="2364775"/>
    <lineage>
        <taxon>Bacteria</taxon>
        <taxon>Bacillati</taxon>
        <taxon>Cyanobacteriota</taxon>
        <taxon>Cyanophyceae</taxon>
        <taxon>Nodosilineales</taxon>
        <taxon>Cymatolegaceae</taxon>
        <taxon>Leptothoe</taxon>
        <taxon>Leptothoe kymatousa</taxon>
    </lineage>
</organism>
<dbReference type="InterPro" id="IPR049774">
    <property type="entry name" value="EPS_HpsA-like"/>
</dbReference>
<dbReference type="EMBL" id="JADOER010000004">
    <property type="protein sequence ID" value="MBT9311512.1"/>
    <property type="molecule type" value="Genomic_DNA"/>
</dbReference>
<comment type="caution">
    <text evidence="1">The sequence shown here is derived from an EMBL/GenBank/DDBJ whole genome shotgun (WGS) entry which is preliminary data.</text>
</comment>
<proteinExistence type="predicted"/>
<accession>A0ABS5Y113</accession>
<dbReference type="RefSeq" id="WP_215617394.1">
    <property type="nucleotide sequence ID" value="NZ_JADOER010000004.1"/>
</dbReference>
<gene>
    <name evidence="1" type="ORF">IXB28_04790</name>
</gene>
<keyword evidence="2" id="KW-1185">Reference proteome</keyword>
<dbReference type="NCBIfam" id="NF038301">
    <property type="entry name" value="EPS_HpsA"/>
    <property type="match status" value="1"/>
</dbReference>
<protein>
    <submittedName>
        <fullName evidence="1">Uncharacterized protein</fullName>
    </submittedName>
</protein>